<accession>A0A016UPU9</accession>
<name>A0A016UPU9_9BILA</name>
<organism evidence="1 2">
    <name type="scientific">Ancylostoma ceylanicum</name>
    <dbReference type="NCBI Taxonomy" id="53326"/>
    <lineage>
        <taxon>Eukaryota</taxon>
        <taxon>Metazoa</taxon>
        <taxon>Ecdysozoa</taxon>
        <taxon>Nematoda</taxon>
        <taxon>Chromadorea</taxon>
        <taxon>Rhabditida</taxon>
        <taxon>Rhabditina</taxon>
        <taxon>Rhabditomorpha</taxon>
        <taxon>Strongyloidea</taxon>
        <taxon>Ancylostomatidae</taxon>
        <taxon>Ancylostomatinae</taxon>
        <taxon>Ancylostoma</taxon>
    </lineage>
</organism>
<dbReference type="Proteomes" id="UP000024635">
    <property type="component" value="Unassembled WGS sequence"/>
</dbReference>
<protein>
    <submittedName>
        <fullName evidence="1">Uncharacterized protein</fullName>
    </submittedName>
</protein>
<proteinExistence type="predicted"/>
<sequence length="181" mass="19476">MYCHSTSEKAQLISARIRLFSLQDYSLGHGRRVGLVDAVFTVVSALSVEVDPLVGPLDDEVEVVAEGVVDADVWSGVEISEVDSVDSGPTDEIVEGDSACVVSTDDSVATVDGGNEVDGDSVGSSISTWCPEMFHGVVVCIPEKKACKRQTTSTNPENWLRSQKKKAFYSYGYGKHVKNNL</sequence>
<dbReference type="EMBL" id="JARK01001367">
    <property type="protein sequence ID" value="EYC17200.1"/>
    <property type="molecule type" value="Genomic_DNA"/>
</dbReference>
<evidence type="ECO:0000313" key="1">
    <source>
        <dbReference type="EMBL" id="EYC17200.1"/>
    </source>
</evidence>
<reference evidence="2" key="1">
    <citation type="journal article" date="2015" name="Nat. Genet.">
        <title>The genome and transcriptome of the zoonotic hookworm Ancylostoma ceylanicum identify infection-specific gene families.</title>
        <authorList>
            <person name="Schwarz E.M."/>
            <person name="Hu Y."/>
            <person name="Antoshechkin I."/>
            <person name="Miller M.M."/>
            <person name="Sternberg P.W."/>
            <person name="Aroian R.V."/>
        </authorList>
    </citation>
    <scope>NUCLEOTIDE SEQUENCE</scope>
    <source>
        <strain evidence="2">HY135</strain>
    </source>
</reference>
<gene>
    <name evidence="1" type="primary">Acey_s0031.g2330</name>
    <name evidence="1" type="ORF">Y032_0031g2330</name>
</gene>
<comment type="caution">
    <text evidence="1">The sequence shown here is derived from an EMBL/GenBank/DDBJ whole genome shotgun (WGS) entry which is preliminary data.</text>
</comment>
<dbReference type="AlphaFoldDB" id="A0A016UPU9"/>
<keyword evidence="2" id="KW-1185">Reference proteome</keyword>
<evidence type="ECO:0000313" key="2">
    <source>
        <dbReference type="Proteomes" id="UP000024635"/>
    </source>
</evidence>